<gene>
    <name evidence="2" type="ORF">CEP54_006262</name>
</gene>
<dbReference type="AlphaFoldDB" id="A0A428Q801"/>
<reference evidence="2 3" key="1">
    <citation type="submission" date="2017-06" db="EMBL/GenBank/DDBJ databases">
        <title>Comparative genomic analysis of Ambrosia Fusariam Clade fungi.</title>
        <authorList>
            <person name="Stajich J.E."/>
            <person name="Carrillo J."/>
            <person name="Kijimoto T."/>
            <person name="Eskalen A."/>
            <person name="O'Donnell K."/>
            <person name="Kasson M."/>
        </authorList>
    </citation>
    <scope>NUCLEOTIDE SEQUENCE [LARGE SCALE GENOMIC DNA]</scope>
    <source>
        <strain evidence="2 3">NRRL62584</strain>
    </source>
</reference>
<evidence type="ECO:0000259" key="1">
    <source>
        <dbReference type="Pfam" id="PF12770"/>
    </source>
</evidence>
<accession>A0A428Q801</accession>
<name>A0A428Q801_9HYPO</name>
<dbReference type="EMBL" id="NKCI01000051">
    <property type="protein sequence ID" value="RSL61433.1"/>
    <property type="molecule type" value="Genomic_DNA"/>
</dbReference>
<dbReference type="STRING" id="1325734.A0A428Q801"/>
<dbReference type="InterPro" id="IPR024983">
    <property type="entry name" value="CHAT_dom"/>
</dbReference>
<dbReference type="Pfam" id="PF12770">
    <property type="entry name" value="CHAT"/>
    <property type="match status" value="1"/>
</dbReference>
<keyword evidence="3" id="KW-1185">Reference proteome</keyword>
<evidence type="ECO:0000313" key="3">
    <source>
        <dbReference type="Proteomes" id="UP000288168"/>
    </source>
</evidence>
<sequence length="400" mass="44088">MAPQGDPYRAKYCNNLADYHWNRCSETACLDDFEKAVYYYESSLHHANSDMATRISAGKALFESFADVSEWQKALEAANTTFSLLPKLAPRSLGSADRQRLLGRITGLSCDVAAVTLQAGGCAAAALSILEQGRGILASSIEQTHVSLLELRESHPELAEQFMQVRDELDAPIHYSDASVSQAKAVRRSEASQNFDNLLNEIRERPGFSDFLGAASENEMCAAARFGPIIVINLSRYRSDAILVEQHQIRSLALPDLTSDILDKREKEGYLRGYETLEWLWKVATGPILDALGLTGPPLDDNWPRVWDPAQSGLVLEDGTLTVAALLEKNLREYSPFLAYLSACGTGQTGGEHFFDESLHLISACQLAGFRHAIGTLREVNDESCMDVTRLTYESMGEEG</sequence>
<dbReference type="OrthoDB" id="9991317at2759"/>
<organism evidence="2 3">
    <name type="scientific">Fusarium duplospermum</name>
    <dbReference type="NCBI Taxonomy" id="1325734"/>
    <lineage>
        <taxon>Eukaryota</taxon>
        <taxon>Fungi</taxon>
        <taxon>Dikarya</taxon>
        <taxon>Ascomycota</taxon>
        <taxon>Pezizomycotina</taxon>
        <taxon>Sordariomycetes</taxon>
        <taxon>Hypocreomycetidae</taxon>
        <taxon>Hypocreales</taxon>
        <taxon>Nectriaceae</taxon>
        <taxon>Fusarium</taxon>
        <taxon>Fusarium solani species complex</taxon>
    </lineage>
</organism>
<evidence type="ECO:0000313" key="2">
    <source>
        <dbReference type="EMBL" id="RSL61433.1"/>
    </source>
</evidence>
<proteinExistence type="predicted"/>
<comment type="caution">
    <text evidence="2">The sequence shown here is derived from an EMBL/GenBank/DDBJ whole genome shotgun (WGS) entry which is preliminary data.</text>
</comment>
<dbReference type="Proteomes" id="UP000288168">
    <property type="component" value="Unassembled WGS sequence"/>
</dbReference>
<feature type="domain" description="CHAT" evidence="1">
    <location>
        <begin position="309"/>
        <end position="395"/>
    </location>
</feature>
<protein>
    <recommendedName>
        <fullName evidence="1">CHAT domain-containing protein</fullName>
    </recommendedName>
</protein>